<dbReference type="AlphaFoldDB" id="A0AAX3CQA0"/>
<dbReference type="EMBL" id="CP102103">
    <property type="protein sequence ID" value="UWZ73549.1"/>
    <property type="molecule type" value="Genomic_DNA"/>
</dbReference>
<evidence type="ECO:0000313" key="1">
    <source>
        <dbReference type="EMBL" id="UWZ73549.1"/>
    </source>
</evidence>
<proteinExistence type="predicted"/>
<dbReference type="Proteomes" id="UP001060345">
    <property type="component" value="Chromosome"/>
</dbReference>
<gene>
    <name evidence="1" type="ORF">NP224_25790</name>
</gene>
<evidence type="ECO:0000313" key="2">
    <source>
        <dbReference type="Proteomes" id="UP001060345"/>
    </source>
</evidence>
<reference evidence="1" key="1">
    <citation type="submission" date="2022-08" db="EMBL/GenBank/DDBJ databases">
        <title>Genomic characterization and comparative genomic analysis of a strain of klebsiella michiganensis carrying blaKPC-2 isolated from the blood of children with very preterm bloodstream infection.</title>
        <authorList>
            <person name="Zhang N."/>
        </authorList>
    </citation>
    <scope>NUCLEOTIDE SEQUENCE</scope>
    <source>
        <strain evidence="1">BSI-KPN166</strain>
    </source>
</reference>
<dbReference type="RefSeq" id="WP_260745683.1">
    <property type="nucleotide sequence ID" value="NZ_CP102103.1"/>
</dbReference>
<evidence type="ECO:0008006" key="3">
    <source>
        <dbReference type="Google" id="ProtNLM"/>
    </source>
</evidence>
<name>A0AAX3CQA0_9ENTR</name>
<organism evidence="1 2">
    <name type="scientific">Klebsiella michiganensis</name>
    <dbReference type="NCBI Taxonomy" id="1134687"/>
    <lineage>
        <taxon>Bacteria</taxon>
        <taxon>Pseudomonadati</taxon>
        <taxon>Pseudomonadota</taxon>
        <taxon>Gammaproteobacteria</taxon>
        <taxon>Enterobacterales</taxon>
        <taxon>Enterobacteriaceae</taxon>
        <taxon>Klebsiella/Raoultella group</taxon>
        <taxon>Klebsiella</taxon>
    </lineage>
</organism>
<accession>A0AAX3CQA0</accession>
<protein>
    <recommendedName>
        <fullName evidence="3">HEPN AbiU2-like domain-containing protein</fullName>
    </recommendedName>
</protein>
<sequence length="338" mass="39211">MNDKFCFLLKSSLLYKEFTSLTENDCLRRFLAFKIVLNCMSFEDLVENRQFNSIRPVRNVFLAHKQEGDFFNAFNATNLINSSLIEQMISFMEAHTNLDKNAFPELNDNRLREKIFQVTKAILKKIEEDYFSGYRFSNNFLCTQKGQITEISSGPIASIFYRYNSSKQLSFFSNYFISNLIHFHDMSIILHNAKIDYILHAVNMFDCIFKDTNNRHSIDGLKEVLQAENIGSISSLVSLQQDSSLLVTYKKMRNIRNKLAGHMDNKNNLEDLLTLLDNLDFEDVFCFVNRLDKAVHDTAKTHIAIGVHYMHNQPRASNIDDLNVIEVNSLENKPCFNT</sequence>